<feature type="non-terminal residue" evidence="1">
    <location>
        <position position="59"/>
    </location>
</feature>
<evidence type="ECO:0000313" key="2">
    <source>
        <dbReference type="Proteomes" id="UP000789920"/>
    </source>
</evidence>
<gene>
    <name evidence="1" type="ORF">RPERSI_LOCUS35962</name>
</gene>
<dbReference type="EMBL" id="CAJVQC010169478">
    <property type="protein sequence ID" value="CAG8850183.1"/>
    <property type="molecule type" value="Genomic_DNA"/>
</dbReference>
<sequence>CQHSVKMATISEDSNGISLEDLGEDMMNYELSDSSKKAREEHQAILDEFERKKRARTLA</sequence>
<proteinExistence type="predicted"/>
<organism evidence="1 2">
    <name type="scientific">Racocetra persica</name>
    <dbReference type="NCBI Taxonomy" id="160502"/>
    <lineage>
        <taxon>Eukaryota</taxon>
        <taxon>Fungi</taxon>
        <taxon>Fungi incertae sedis</taxon>
        <taxon>Mucoromycota</taxon>
        <taxon>Glomeromycotina</taxon>
        <taxon>Glomeromycetes</taxon>
        <taxon>Diversisporales</taxon>
        <taxon>Gigasporaceae</taxon>
        <taxon>Racocetra</taxon>
    </lineage>
</organism>
<comment type="caution">
    <text evidence="1">The sequence shown here is derived from an EMBL/GenBank/DDBJ whole genome shotgun (WGS) entry which is preliminary data.</text>
</comment>
<feature type="non-terminal residue" evidence="1">
    <location>
        <position position="1"/>
    </location>
</feature>
<dbReference type="Proteomes" id="UP000789920">
    <property type="component" value="Unassembled WGS sequence"/>
</dbReference>
<keyword evidence="2" id="KW-1185">Reference proteome</keyword>
<evidence type="ECO:0000313" key="1">
    <source>
        <dbReference type="EMBL" id="CAG8850183.1"/>
    </source>
</evidence>
<protein>
    <submittedName>
        <fullName evidence="1">18055_t:CDS:1</fullName>
    </submittedName>
</protein>
<name>A0ACA9SX72_9GLOM</name>
<accession>A0ACA9SX72</accession>
<reference evidence="1" key="1">
    <citation type="submission" date="2021-06" db="EMBL/GenBank/DDBJ databases">
        <authorList>
            <person name="Kallberg Y."/>
            <person name="Tangrot J."/>
            <person name="Rosling A."/>
        </authorList>
    </citation>
    <scope>NUCLEOTIDE SEQUENCE</scope>
    <source>
        <strain evidence="1">MA461A</strain>
    </source>
</reference>